<dbReference type="Gene3D" id="3.60.21.10">
    <property type="match status" value="1"/>
</dbReference>
<dbReference type="Proteomes" id="UP000241964">
    <property type="component" value="Unassembled WGS sequence"/>
</dbReference>
<reference evidence="2 3" key="1">
    <citation type="submission" date="2018-03" db="EMBL/GenBank/DDBJ databases">
        <title>Genomic Encyclopedia of Archaeal and Bacterial Type Strains, Phase II (KMG-II): from individual species to whole genera.</title>
        <authorList>
            <person name="Goeker M."/>
        </authorList>
    </citation>
    <scope>NUCLEOTIDE SEQUENCE [LARGE SCALE GENOMIC DNA]</scope>
    <source>
        <strain evidence="2 3">DSM 29057</strain>
    </source>
</reference>
<evidence type="ECO:0000313" key="2">
    <source>
        <dbReference type="EMBL" id="PSL23586.1"/>
    </source>
</evidence>
<dbReference type="InterPro" id="IPR004843">
    <property type="entry name" value="Calcineurin-like_PHP"/>
</dbReference>
<dbReference type="AlphaFoldDB" id="A0A2P8FPC9"/>
<proteinExistence type="predicted"/>
<protein>
    <submittedName>
        <fullName evidence="2">Calcineurin-like phosphoesterase family protein</fullName>
    </submittedName>
</protein>
<dbReference type="EMBL" id="PYAS01000016">
    <property type="protein sequence ID" value="PSL23586.1"/>
    <property type="molecule type" value="Genomic_DNA"/>
</dbReference>
<dbReference type="GO" id="GO:0016787">
    <property type="term" value="F:hydrolase activity"/>
    <property type="evidence" value="ECO:0007669"/>
    <property type="project" value="InterPro"/>
</dbReference>
<sequence>MRVTRIIHPIINKLKNMLRWPRLGLSLGLAFLLTSCDDLFQYNPNEETLLDRDKDLTAKNIAKISQLPVSDTTRFILMGDSQRWYDECEEFVRSANQQRDISFVLHAGDISDFGLTQEFKWVNEIMTRLKYPYVTVIGNHDIVANGSATYRKMFGPLNYSFAFGHDRFVFVNTNSREYAFDGSVPDIAWLKAQLANNPAHLNTIVVGHVPPFDADFDKNLEKPYTETLAGAPNVKFTLYGHQHRFYEGQFYDDGVNYHLTTSMGARGYMVVSTWKGGYSVERVNF</sequence>
<dbReference type="PANTHER" id="PTHR43143:SF1">
    <property type="entry name" value="SERINE_THREONINE-PROTEIN PHOSPHATASE CPPED1"/>
    <property type="match status" value="1"/>
</dbReference>
<comment type="caution">
    <text evidence="2">The sequence shown here is derived from an EMBL/GenBank/DDBJ whole genome shotgun (WGS) entry which is preliminary data.</text>
</comment>
<organism evidence="2 3">
    <name type="scientific">Dyadobacter jiangsuensis</name>
    <dbReference type="NCBI Taxonomy" id="1591085"/>
    <lineage>
        <taxon>Bacteria</taxon>
        <taxon>Pseudomonadati</taxon>
        <taxon>Bacteroidota</taxon>
        <taxon>Cytophagia</taxon>
        <taxon>Cytophagales</taxon>
        <taxon>Spirosomataceae</taxon>
        <taxon>Dyadobacter</taxon>
    </lineage>
</organism>
<evidence type="ECO:0000259" key="1">
    <source>
        <dbReference type="Pfam" id="PF00149"/>
    </source>
</evidence>
<dbReference type="InterPro" id="IPR051918">
    <property type="entry name" value="STPP_CPPED1"/>
</dbReference>
<dbReference type="SUPFAM" id="SSF56300">
    <property type="entry name" value="Metallo-dependent phosphatases"/>
    <property type="match status" value="1"/>
</dbReference>
<feature type="domain" description="Calcineurin-like phosphoesterase" evidence="1">
    <location>
        <begin position="74"/>
        <end position="244"/>
    </location>
</feature>
<evidence type="ECO:0000313" key="3">
    <source>
        <dbReference type="Proteomes" id="UP000241964"/>
    </source>
</evidence>
<keyword evidence="3" id="KW-1185">Reference proteome</keyword>
<dbReference type="InterPro" id="IPR029052">
    <property type="entry name" value="Metallo-depent_PP-like"/>
</dbReference>
<accession>A0A2P8FPC9</accession>
<gene>
    <name evidence="2" type="ORF">CLV60_116142</name>
</gene>
<dbReference type="PANTHER" id="PTHR43143">
    <property type="entry name" value="METALLOPHOSPHOESTERASE, CALCINEURIN SUPERFAMILY"/>
    <property type="match status" value="1"/>
</dbReference>
<name>A0A2P8FPC9_9BACT</name>
<dbReference type="Pfam" id="PF00149">
    <property type="entry name" value="Metallophos"/>
    <property type="match status" value="1"/>
</dbReference>